<keyword evidence="2" id="KW-0812">Transmembrane</keyword>
<keyword evidence="4" id="KW-1185">Reference proteome</keyword>
<comment type="caution">
    <text evidence="3">The sequence shown here is derived from an EMBL/GenBank/DDBJ whole genome shotgun (WGS) entry which is preliminary data.</text>
</comment>
<evidence type="ECO:0000313" key="3">
    <source>
        <dbReference type="EMBL" id="RZU50168.1"/>
    </source>
</evidence>
<dbReference type="Proteomes" id="UP000292564">
    <property type="component" value="Unassembled WGS sequence"/>
</dbReference>
<keyword evidence="2" id="KW-0472">Membrane</keyword>
<evidence type="ECO:0000256" key="2">
    <source>
        <dbReference type="SAM" id="Phobius"/>
    </source>
</evidence>
<feature type="region of interest" description="Disordered" evidence="1">
    <location>
        <begin position="65"/>
        <end position="84"/>
    </location>
</feature>
<accession>A0A4Q7ZHA7</accession>
<evidence type="ECO:0000256" key="1">
    <source>
        <dbReference type="SAM" id="MobiDB-lite"/>
    </source>
</evidence>
<feature type="transmembrane region" description="Helical" evidence="2">
    <location>
        <begin position="6"/>
        <end position="26"/>
    </location>
</feature>
<keyword evidence="2" id="KW-1133">Transmembrane helix</keyword>
<dbReference type="AlphaFoldDB" id="A0A4Q7ZHA7"/>
<evidence type="ECO:0000313" key="4">
    <source>
        <dbReference type="Proteomes" id="UP000292564"/>
    </source>
</evidence>
<reference evidence="3 4" key="1">
    <citation type="submission" date="2019-02" db="EMBL/GenBank/DDBJ databases">
        <title>Sequencing the genomes of 1000 actinobacteria strains.</title>
        <authorList>
            <person name="Klenk H.-P."/>
        </authorList>
    </citation>
    <scope>NUCLEOTIDE SEQUENCE [LARGE SCALE GENOMIC DNA]</scope>
    <source>
        <strain evidence="3 4">DSM 45162</strain>
    </source>
</reference>
<dbReference type="RefSeq" id="WP_130509137.1">
    <property type="nucleotide sequence ID" value="NZ_SHKY01000001.1"/>
</dbReference>
<name>A0A4Q7ZHA7_9ACTN</name>
<protein>
    <submittedName>
        <fullName evidence="3">Uncharacterized protein</fullName>
    </submittedName>
</protein>
<gene>
    <name evidence="3" type="ORF">EV385_1933</name>
</gene>
<dbReference type="EMBL" id="SHKY01000001">
    <property type="protein sequence ID" value="RZU50168.1"/>
    <property type="molecule type" value="Genomic_DNA"/>
</dbReference>
<sequence>MTASGNDLVPILLAFGVIIVSGYLAGRVHQWYRTGLQRDGAYRAGYDHASRSMFDMAVRVPPPQPAVAAPAPARTPGLSMARHTRPVGLGRRRIVAHRPTVPDRRRRRAAL</sequence>
<organism evidence="3 4">
    <name type="scientific">Krasilnikovia cinnamomea</name>
    <dbReference type="NCBI Taxonomy" id="349313"/>
    <lineage>
        <taxon>Bacteria</taxon>
        <taxon>Bacillati</taxon>
        <taxon>Actinomycetota</taxon>
        <taxon>Actinomycetes</taxon>
        <taxon>Micromonosporales</taxon>
        <taxon>Micromonosporaceae</taxon>
        <taxon>Krasilnikovia</taxon>
    </lineage>
</organism>
<proteinExistence type="predicted"/>